<dbReference type="EC" id="3.5.2.14" evidence="3"/>
<dbReference type="InterPro" id="IPR045079">
    <property type="entry name" value="Oxoprolinase-like"/>
</dbReference>
<dbReference type="InterPro" id="IPR003692">
    <property type="entry name" value="Hydantoinase_B"/>
</dbReference>
<dbReference type="PANTHER" id="PTHR11365">
    <property type="entry name" value="5-OXOPROLINASE RELATED"/>
    <property type="match status" value="1"/>
</dbReference>
<name>A0ABX0TXS2_9SPHN</name>
<dbReference type="GO" id="GO:0047423">
    <property type="term" value="F:N-methylhydantoinase (ATP-hydrolyzing) activity"/>
    <property type="evidence" value="ECO:0007669"/>
    <property type="project" value="UniProtKB-EC"/>
</dbReference>
<comment type="caution">
    <text evidence="3">The sequence shown here is derived from an EMBL/GenBank/DDBJ whole genome shotgun (WGS) entry which is preliminary data.</text>
</comment>
<evidence type="ECO:0000313" key="3">
    <source>
        <dbReference type="EMBL" id="NIJ09230.1"/>
    </source>
</evidence>
<evidence type="ECO:0000259" key="2">
    <source>
        <dbReference type="Pfam" id="PF02538"/>
    </source>
</evidence>
<dbReference type="EMBL" id="JAAOZC010000009">
    <property type="protein sequence ID" value="NIJ09230.1"/>
    <property type="molecule type" value="Genomic_DNA"/>
</dbReference>
<reference evidence="3 4" key="1">
    <citation type="submission" date="2020-03" db="EMBL/GenBank/DDBJ databases">
        <title>Genomic Encyclopedia of Type Strains, Phase III (KMG-III): the genomes of soil and plant-associated and newly described type strains.</title>
        <authorList>
            <person name="Whitman W."/>
        </authorList>
    </citation>
    <scope>NUCLEOTIDE SEQUENCE [LARGE SCALE GENOMIC DNA]</scope>
    <source>
        <strain evidence="3 4">CECT 8804</strain>
    </source>
</reference>
<organism evidence="3 4">
    <name type="scientific">Sphingomonas vulcanisoli</name>
    <dbReference type="NCBI Taxonomy" id="1658060"/>
    <lineage>
        <taxon>Bacteria</taxon>
        <taxon>Pseudomonadati</taxon>
        <taxon>Pseudomonadota</taxon>
        <taxon>Alphaproteobacteria</taxon>
        <taxon>Sphingomonadales</taxon>
        <taxon>Sphingomonadaceae</taxon>
        <taxon>Sphingomonas</taxon>
    </lineage>
</organism>
<sequence>MLDPITIEILRNKIASLMDEMHYHLYRSGYSTIVRESRDFSCVVLDATGRVIVAPPMFFHAPVYRHLVGRILELHGDTIAAGDVFVANHPYEAGLPHTSDMAFVAPVFAGERLIGFTGSIAHKADIGGTVAGSTSADATELFHEGLLVPPVRISAAGSPCPDIERMILANSRQPELVRGDMSAQIAVTELGAARVAELCSRFGPQALVDAFAAILRRAGDELAAAIALLPSGTSTAVGYMDSDGVVKDQPVRLAVTITVADGVATFDFSDSAPQTRGPINLRPSMVEACVFYALIGSLGPDLSFNDGMRDAVRIVVAPRTVTNAEAPAPVSSYQMTNLKLVDVILEAMGHFVPERAVAGAGSSSTVLINWHTPRPGGSSMQYEIVGSAYGAGAGHDGTSATAVHLSNLHITPIEIIESEYPCRISRFDLVPDSGGAGRWTGGLAMQREYEMLADATVVRRFDKSRFPPSGVAGGADGGAARSVINPGREDEIILNASARFDVKAGDRLMIQTAGGGGYGPAAERDPAACAADIDEGRVSRPPSSSTQKEHLS</sequence>
<evidence type="ECO:0000313" key="4">
    <source>
        <dbReference type="Proteomes" id="UP000727456"/>
    </source>
</evidence>
<dbReference type="Pfam" id="PF02538">
    <property type="entry name" value="Hydantoinase_B"/>
    <property type="match status" value="1"/>
</dbReference>
<dbReference type="Proteomes" id="UP000727456">
    <property type="component" value="Unassembled WGS sequence"/>
</dbReference>
<keyword evidence="3" id="KW-0378">Hydrolase</keyword>
<dbReference type="RefSeq" id="WP_167074653.1">
    <property type="nucleotide sequence ID" value="NZ_JAAOZC010000009.1"/>
</dbReference>
<feature type="domain" description="Hydantoinase B/oxoprolinase" evidence="2">
    <location>
        <begin position="3"/>
        <end position="520"/>
    </location>
</feature>
<protein>
    <submittedName>
        <fullName evidence="3">N-methylhydantoinase B</fullName>
        <ecNumber evidence="3">3.5.2.14</ecNumber>
    </submittedName>
</protein>
<gene>
    <name evidence="3" type="ORF">FHS31_002862</name>
</gene>
<proteinExistence type="predicted"/>
<keyword evidence="4" id="KW-1185">Reference proteome</keyword>
<feature type="region of interest" description="Disordered" evidence="1">
    <location>
        <begin position="515"/>
        <end position="552"/>
    </location>
</feature>
<dbReference type="PANTHER" id="PTHR11365:SF23">
    <property type="entry name" value="HYPOTHETICAL 5-OXOPROLINASE (EUROFUNG)-RELATED"/>
    <property type="match status" value="1"/>
</dbReference>
<accession>A0ABX0TXS2</accession>
<evidence type="ECO:0000256" key="1">
    <source>
        <dbReference type="SAM" id="MobiDB-lite"/>
    </source>
</evidence>